<dbReference type="Proteomes" id="UP000886501">
    <property type="component" value="Unassembled WGS sequence"/>
</dbReference>
<reference evidence="1" key="1">
    <citation type="submission" date="2019-10" db="EMBL/GenBank/DDBJ databases">
        <authorList>
            <consortium name="DOE Joint Genome Institute"/>
            <person name="Kuo A."/>
            <person name="Miyauchi S."/>
            <person name="Kiss E."/>
            <person name="Drula E."/>
            <person name="Kohler A."/>
            <person name="Sanchez-Garcia M."/>
            <person name="Andreopoulos B."/>
            <person name="Barry K.W."/>
            <person name="Bonito G."/>
            <person name="Buee M."/>
            <person name="Carver A."/>
            <person name="Chen C."/>
            <person name="Cichocki N."/>
            <person name="Clum A."/>
            <person name="Culley D."/>
            <person name="Crous P.W."/>
            <person name="Fauchery L."/>
            <person name="Girlanda M."/>
            <person name="Hayes R."/>
            <person name="Keri Z."/>
            <person name="Labutti K."/>
            <person name="Lipzen A."/>
            <person name="Lombard V."/>
            <person name="Magnuson J."/>
            <person name="Maillard F."/>
            <person name="Morin E."/>
            <person name="Murat C."/>
            <person name="Nolan M."/>
            <person name="Ohm R."/>
            <person name="Pangilinan J."/>
            <person name="Pereira M."/>
            <person name="Perotto S."/>
            <person name="Peter M."/>
            <person name="Riley R."/>
            <person name="Sitrit Y."/>
            <person name="Stielow B."/>
            <person name="Szollosi G."/>
            <person name="Zifcakova L."/>
            <person name="Stursova M."/>
            <person name="Spatafora J.W."/>
            <person name="Tedersoo L."/>
            <person name="Vaario L.-M."/>
            <person name="Yamada A."/>
            <person name="Yan M."/>
            <person name="Wang P."/>
            <person name="Xu J."/>
            <person name="Bruns T."/>
            <person name="Baldrian P."/>
            <person name="Vilgalys R."/>
            <person name="Henrissat B."/>
            <person name="Grigoriev I.V."/>
            <person name="Hibbett D."/>
            <person name="Nagy L.G."/>
            <person name="Martin F.M."/>
        </authorList>
    </citation>
    <scope>NUCLEOTIDE SEQUENCE</scope>
    <source>
        <strain evidence="1">P2</strain>
    </source>
</reference>
<sequence>MASEQRGWMTYKQQMGLLGHGDALWEPAPIYSYKRVKLGDVGYIRRGRFHLLFSAGYPLGLRQLGVDVPITFEQLDIGHIISSQPRSPGYVCTSTVRETGAGLGASFSMTSSLEPGARFSFELTKKQGAALITKYPTYREDIELESAFEEYTRHHYDSWVKFARDAQHGNDIKPVLVTGVDVTRDFAMIAYSNNSTHLSSEFVTSIPPVAPASTSVWGAWYTQGLVHTNCGPQLCSPPSSSGASNFNSFDNDQVDASPSQYSQCVFVRYYTMRRRAGMFPRIIKAAAELMVQSDTDSDAGSGRSSNSTTNYSSLVTGHESELKVFRNASSEGEDPFDIIAEYIFKNSKAEAVLIHHRDIAQMREGMPEAEMSELLSERQPLIVVDSVGVGRLVHQTHQQLTVTLPGTTSPSSSGQHHNFSREMGIHFPSSVSEEIPAQIVDRAQIISVHFPYKITLPLTVSANKSAAHFTTLRPSRFRLQWTPSSTSFAATGGQLRFSIRAISVLPPQLAMIDDLRISTLWVW</sequence>
<name>A0ACB6ZAW6_THEGA</name>
<reference evidence="1" key="2">
    <citation type="journal article" date="2020" name="Nat. Commun.">
        <title>Large-scale genome sequencing of mycorrhizal fungi provides insights into the early evolution of symbiotic traits.</title>
        <authorList>
            <person name="Miyauchi S."/>
            <person name="Kiss E."/>
            <person name="Kuo A."/>
            <person name="Drula E."/>
            <person name="Kohler A."/>
            <person name="Sanchez-Garcia M."/>
            <person name="Morin E."/>
            <person name="Andreopoulos B."/>
            <person name="Barry K.W."/>
            <person name="Bonito G."/>
            <person name="Buee M."/>
            <person name="Carver A."/>
            <person name="Chen C."/>
            <person name="Cichocki N."/>
            <person name="Clum A."/>
            <person name="Culley D."/>
            <person name="Crous P.W."/>
            <person name="Fauchery L."/>
            <person name="Girlanda M."/>
            <person name="Hayes R.D."/>
            <person name="Keri Z."/>
            <person name="LaButti K."/>
            <person name="Lipzen A."/>
            <person name="Lombard V."/>
            <person name="Magnuson J."/>
            <person name="Maillard F."/>
            <person name="Murat C."/>
            <person name="Nolan M."/>
            <person name="Ohm R.A."/>
            <person name="Pangilinan J."/>
            <person name="Pereira M.F."/>
            <person name="Perotto S."/>
            <person name="Peter M."/>
            <person name="Pfister S."/>
            <person name="Riley R."/>
            <person name="Sitrit Y."/>
            <person name="Stielow J.B."/>
            <person name="Szollosi G."/>
            <person name="Zifcakova L."/>
            <person name="Stursova M."/>
            <person name="Spatafora J.W."/>
            <person name="Tedersoo L."/>
            <person name="Vaario L.M."/>
            <person name="Yamada A."/>
            <person name="Yan M."/>
            <person name="Wang P."/>
            <person name="Xu J."/>
            <person name="Bruns T."/>
            <person name="Baldrian P."/>
            <person name="Vilgalys R."/>
            <person name="Dunand C."/>
            <person name="Henrissat B."/>
            <person name="Grigoriev I.V."/>
            <person name="Hibbett D."/>
            <person name="Nagy L.G."/>
            <person name="Martin F.M."/>
        </authorList>
    </citation>
    <scope>NUCLEOTIDE SEQUENCE</scope>
    <source>
        <strain evidence="1">P2</strain>
    </source>
</reference>
<evidence type="ECO:0000313" key="2">
    <source>
        <dbReference type="Proteomes" id="UP000886501"/>
    </source>
</evidence>
<evidence type="ECO:0000313" key="1">
    <source>
        <dbReference type="EMBL" id="KAF9646418.1"/>
    </source>
</evidence>
<protein>
    <submittedName>
        <fullName evidence="1">Uncharacterized protein</fullName>
    </submittedName>
</protein>
<dbReference type="EMBL" id="MU118058">
    <property type="protein sequence ID" value="KAF9646418.1"/>
    <property type="molecule type" value="Genomic_DNA"/>
</dbReference>
<proteinExistence type="predicted"/>
<comment type="caution">
    <text evidence="1">The sequence shown here is derived from an EMBL/GenBank/DDBJ whole genome shotgun (WGS) entry which is preliminary data.</text>
</comment>
<gene>
    <name evidence="1" type="ORF">BDM02DRAFT_3021648</name>
</gene>
<accession>A0ACB6ZAW6</accession>
<organism evidence="1 2">
    <name type="scientific">Thelephora ganbajun</name>
    <name type="common">Ganba fungus</name>
    <dbReference type="NCBI Taxonomy" id="370292"/>
    <lineage>
        <taxon>Eukaryota</taxon>
        <taxon>Fungi</taxon>
        <taxon>Dikarya</taxon>
        <taxon>Basidiomycota</taxon>
        <taxon>Agaricomycotina</taxon>
        <taxon>Agaricomycetes</taxon>
        <taxon>Thelephorales</taxon>
        <taxon>Thelephoraceae</taxon>
        <taxon>Thelephora</taxon>
    </lineage>
</organism>
<keyword evidence="2" id="KW-1185">Reference proteome</keyword>